<dbReference type="PANTHER" id="PTHR10229">
    <property type="entry name" value="GTP-BINDING PROTEIN HFLX"/>
    <property type="match status" value="1"/>
</dbReference>
<organism evidence="2">
    <name type="scientific">Candidatus Shikimatogenerans sp. Tser</name>
    <dbReference type="NCBI Taxonomy" id="3158568"/>
    <lineage>
        <taxon>Bacteria</taxon>
        <taxon>Pseudomonadati</taxon>
        <taxon>Bacteroidota</taxon>
        <taxon>Flavobacteriia</taxon>
        <taxon>Flavobacteriales</taxon>
        <taxon>Candidatus Shikimatogenerans</taxon>
    </lineage>
</organism>
<dbReference type="GO" id="GO:0005525">
    <property type="term" value="F:GTP binding"/>
    <property type="evidence" value="ECO:0007669"/>
    <property type="project" value="InterPro"/>
</dbReference>
<dbReference type="InterPro" id="IPR016496">
    <property type="entry name" value="GTPase_HflX"/>
</dbReference>
<dbReference type="AlphaFoldDB" id="A0AAU7QR46"/>
<reference evidence="2" key="1">
    <citation type="submission" date="2024-06" db="EMBL/GenBank/DDBJ databases">
        <title>Diversity, functionality, and evolutionary history of bacterial symbionts in false click beetles (Coleoptera, Throscidae).</title>
        <authorList>
            <person name="Wierz J.C."/>
            <person name="Malm H."/>
            <person name="Kaltenpoth M."/>
            <person name="Engl T."/>
        </authorList>
    </citation>
    <scope>NUCLEOTIDE SEQUENCE</scope>
    <source>
        <strain evidence="2">Tser</strain>
    </source>
</reference>
<proteinExistence type="predicted"/>
<dbReference type="GO" id="GO:0043022">
    <property type="term" value="F:ribosome binding"/>
    <property type="evidence" value="ECO:0007669"/>
    <property type="project" value="TreeGrafter"/>
</dbReference>
<sequence>MEKAILIGFINKKQNKKECLENLQELNLLIKNLKNIIVLKQYIQRIRKINSNIYIGKGKILEIKKFILLNNINFLILDDEISSIQYKNIEKYFNYKISILDRTQIILKIFKKRSKNYNSIIQVKLAKNKYLLTKLNKM</sequence>
<dbReference type="Pfam" id="PF13167">
    <property type="entry name" value="GTP-bdg_N"/>
    <property type="match status" value="1"/>
</dbReference>
<dbReference type="EMBL" id="CP157893">
    <property type="protein sequence ID" value="XBT18172.1"/>
    <property type="molecule type" value="Genomic_DNA"/>
</dbReference>
<protein>
    <recommendedName>
        <fullName evidence="1">GTPase HflX N-terminal domain-containing protein</fullName>
    </recommendedName>
</protein>
<dbReference type="InterPro" id="IPR025121">
    <property type="entry name" value="GTPase_HflX_N"/>
</dbReference>
<accession>A0AAU7QR46</accession>
<evidence type="ECO:0000313" key="2">
    <source>
        <dbReference type="EMBL" id="XBT18172.1"/>
    </source>
</evidence>
<dbReference type="PANTHER" id="PTHR10229:SF0">
    <property type="entry name" value="GTP-BINDING PROTEIN 6-RELATED"/>
    <property type="match status" value="1"/>
</dbReference>
<evidence type="ECO:0000259" key="1">
    <source>
        <dbReference type="Pfam" id="PF13167"/>
    </source>
</evidence>
<feature type="domain" description="GTPase HflX N-terminal" evidence="1">
    <location>
        <begin position="21"/>
        <end position="110"/>
    </location>
</feature>
<dbReference type="Gene3D" id="3.40.50.11060">
    <property type="entry name" value="GTPase HflX, N-terminal domain"/>
    <property type="match status" value="1"/>
</dbReference>
<dbReference type="InterPro" id="IPR042108">
    <property type="entry name" value="GTPase_HflX_N_sf"/>
</dbReference>
<gene>
    <name evidence="2" type="ORF">ABNO52_01000</name>
</gene>
<name>A0AAU7QR46_9FLAO</name>
<dbReference type="GO" id="GO:0005737">
    <property type="term" value="C:cytoplasm"/>
    <property type="evidence" value="ECO:0007669"/>
    <property type="project" value="TreeGrafter"/>
</dbReference>